<dbReference type="PROSITE" id="PS50991">
    <property type="entry name" value="PYR_CT"/>
    <property type="match status" value="1"/>
</dbReference>
<dbReference type="GO" id="GO:0046951">
    <property type="term" value="P:ketone body biosynthetic process"/>
    <property type="evidence" value="ECO:0007669"/>
    <property type="project" value="TreeGrafter"/>
</dbReference>
<comment type="similarity">
    <text evidence="2">Belongs to the HMG-CoA lyase family.</text>
</comment>
<evidence type="ECO:0000256" key="4">
    <source>
        <dbReference type="ARBA" id="ARBA00022723"/>
    </source>
</evidence>
<dbReference type="InterPro" id="IPR043594">
    <property type="entry name" value="HMGL"/>
</dbReference>
<evidence type="ECO:0000256" key="2">
    <source>
        <dbReference type="ARBA" id="ARBA00009405"/>
    </source>
</evidence>
<dbReference type="GO" id="GO:0006552">
    <property type="term" value="P:L-leucine catabolic process"/>
    <property type="evidence" value="ECO:0007669"/>
    <property type="project" value="TreeGrafter"/>
</dbReference>
<reference evidence="8 9" key="1">
    <citation type="submission" date="2017-11" db="EMBL/GenBank/DDBJ databases">
        <authorList>
            <person name="Kracher B."/>
        </authorList>
    </citation>
    <scope>NUCLEOTIDE SEQUENCE [LARGE SCALE GENOMIC DNA]</scope>
    <source>
        <strain evidence="8 9">RACE1</strain>
    </source>
</reference>
<dbReference type="PANTHER" id="PTHR42738:SF7">
    <property type="entry name" value="HYDROXYMETHYLGLUTARYL-COA LYASE"/>
    <property type="match status" value="1"/>
</dbReference>
<keyword evidence="5" id="KW-0456">Lyase</keyword>
<dbReference type="Gene3D" id="3.20.20.70">
    <property type="entry name" value="Aldolase class I"/>
    <property type="match status" value="1"/>
</dbReference>
<dbReference type="EC" id="4.1.3.4" evidence="3"/>
<dbReference type="FunFam" id="3.20.20.70:FF:000071">
    <property type="entry name" value="Hydroxymethylglutaryl-CoA lyase"/>
    <property type="match status" value="1"/>
</dbReference>
<dbReference type="Pfam" id="PF00682">
    <property type="entry name" value="HMGL-like"/>
    <property type="match status" value="1"/>
</dbReference>
<feature type="domain" description="Pyruvate carboxyltransferase" evidence="7">
    <location>
        <begin position="42"/>
        <end position="335"/>
    </location>
</feature>
<comment type="pathway">
    <text evidence="1">Metabolic intermediate metabolism; (S)-3-hydroxy-3-methylglutaryl-CoA degradation; acetoacetate from (S)-3-hydroxy-3-methylglutaryl-CoA: step 1/1.</text>
</comment>
<protein>
    <recommendedName>
        <fullName evidence="3">hydroxymethylglutaryl-CoA lyase</fullName>
        <ecNumber evidence="3">4.1.3.4</ecNumber>
    </recommendedName>
</protein>
<organism evidence="8 9">
    <name type="scientific">Blumeria hordei</name>
    <name type="common">Barley powdery mildew</name>
    <name type="synonym">Blumeria graminis f. sp. hordei</name>
    <dbReference type="NCBI Taxonomy" id="2867405"/>
    <lineage>
        <taxon>Eukaryota</taxon>
        <taxon>Fungi</taxon>
        <taxon>Dikarya</taxon>
        <taxon>Ascomycota</taxon>
        <taxon>Pezizomycotina</taxon>
        <taxon>Leotiomycetes</taxon>
        <taxon>Erysiphales</taxon>
        <taxon>Erysiphaceae</taxon>
        <taxon>Blumeria</taxon>
    </lineage>
</organism>
<evidence type="ECO:0000256" key="3">
    <source>
        <dbReference type="ARBA" id="ARBA00012910"/>
    </source>
</evidence>
<dbReference type="VEuPathDB" id="FungiDB:BLGHR1_17233"/>
<dbReference type="GO" id="GO:0046872">
    <property type="term" value="F:metal ion binding"/>
    <property type="evidence" value="ECO:0007669"/>
    <property type="project" value="UniProtKB-KW"/>
</dbReference>
<evidence type="ECO:0000256" key="1">
    <source>
        <dbReference type="ARBA" id="ARBA00005143"/>
    </source>
</evidence>
<dbReference type="AlphaFoldDB" id="A0A383V364"/>
<dbReference type="Proteomes" id="UP000275772">
    <property type="component" value="Unassembled WGS sequence"/>
</dbReference>
<sequence length="356" mass="38650">MFLYRSPISRQLIRNSARAIRMISPAGDISSNRQRNYSDNWVRITEVGPRDGLQNETKIIPLSTKLELIRKLVNTGLTRIEAGSFVSPKWVPQMADSNEILRRILEMSQGANDAVEYSFLTPNKKGLDSVLAILKDYPKSKDPLALHCPATSRPAIKIAVFAAATETFSQKNLNCSIADSLERFRPVMSMAKSAHLPIRAYISVVLGCPYEGLVSPSKVASLATSLLCMGADEIDLGDTTGMGTETATIELLRTMQTAGIPCEKLIMHFHDTYGMALKNTTVSLEHGVRSFDSSVASLGGCPYSPGATGNVGTENLIDFCVGQGMKTGVDINALRDVGRWIGQIVGSKTRSKAHVV</sequence>
<dbReference type="InterPro" id="IPR013785">
    <property type="entry name" value="Aldolase_TIM"/>
</dbReference>
<accession>A0A383V364</accession>
<evidence type="ECO:0000313" key="9">
    <source>
        <dbReference type="Proteomes" id="UP000275772"/>
    </source>
</evidence>
<dbReference type="GO" id="GO:0004419">
    <property type="term" value="F:hydroxymethylglutaryl-CoA lyase activity"/>
    <property type="evidence" value="ECO:0007669"/>
    <property type="project" value="UniProtKB-EC"/>
</dbReference>
<dbReference type="EMBL" id="UNSH01000097">
    <property type="protein sequence ID" value="SZF06429.1"/>
    <property type="molecule type" value="Genomic_DNA"/>
</dbReference>
<proteinExistence type="inferred from homology"/>
<comment type="catalytic activity">
    <reaction evidence="6">
        <text>(3S)-3-hydroxy-3-methylglutaryl-CoA = acetoacetate + acetyl-CoA</text>
        <dbReference type="Rhea" id="RHEA:24404"/>
        <dbReference type="ChEBI" id="CHEBI:13705"/>
        <dbReference type="ChEBI" id="CHEBI:43074"/>
        <dbReference type="ChEBI" id="CHEBI:57288"/>
        <dbReference type="EC" id="4.1.3.4"/>
    </reaction>
</comment>
<dbReference type="PANTHER" id="PTHR42738">
    <property type="entry name" value="HYDROXYMETHYLGLUTARYL-COA LYASE"/>
    <property type="match status" value="1"/>
</dbReference>
<dbReference type="SUPFAM" id="SSF51569">
    <property type="entry name" value="Aldolase"/>
    <property type="match status" value="1"/>
</dbReference>
<dbReference type="UniPathway" id="UPA00896">
    <property type="reaction ID" value="UER00863"/>
</dbReference>
<evidence type="ECO:0000313" key="8">
    <source>
        <dbReference type="EMBL" id="SZF06429.1"/>
    </source>
</evidence>
<name>A0A383V364_BLUHO</name>
<evidence type="ECO:0000256" key="5">
    <source>
        <dbReference type="ARBA" id="ARBA00023239"/>
    </source>
</evidence>
<evidence type="ECO:0000256" key="6">
    <source>
        <dbReference type="ARBA" id="ARBA00049877"/>
    </source>
</evidence>
<dbReference type="CDD" id="cd07938">
    <property type="entry name" value="DRE_TIM_HMGL"/>
    <property type="match status" value="1"/>
</dbReference>
<keyword evidence="4" id="KW-0479">Metal-binding</keyword>
<dbReference type="InterPro" id="IPR000891">
    <property type="entry name" value="PYR_CT"/>
</dbReference>
<evidence type="ECO:0000259" key="7">
    <source>
        <dbReference type="PROSITE" id="PS50991"/>
    </source>
</evidence>
<gene>
    <name evidence="8" type="ORF">BLGHR1_17233</name>
</gene>